<name>A0A0M8K743_9CHLR</name>
<proteinExistence type="predicted"/>
<dbReference type="SUPFAM" id="SSF53901">
    <property type="entry name" value="Thiolase-like"/>
    <property type="match status" value="2"/>
</dbReference>
<sequence>MRPVSIVGIAMRPVEKETRLSLRELGASVIRDALRDAGAPRADAVFAGNMLADELQGQKHIASLLADAAGLFGVEALHVRAATATGAAALRMAYFAVASGEADIAVAVGVEKMSSAPPTPALAKALDAKREVPTGATLISMNARMMAAYMQRYNVPYEAFANFAVNAHRNALTNPFALFHKPVQVEDVLASRIVNPPIRLLDCSPICDGAAAVVLVPDAHAGRFARTPVRVLASSVATDRFVVEDRPDPLALEAARLSARKAFQRAGLTPADIDFFEVHDAFSIMACLLLEASGFAERGTGWQLAVEGHIFREGRLPIATMGGLKARGHPIGATALYQTAEIVLQLCGEAGANQLERARFAMLQSVGGAGTTILTHLFGRERPS</sequence>
<keyword evidence="3" id="KW-0012">Acyltransferase</keyword>
<feature type="domain" description="Thiolase N-terminal" evidence="1">
    <location>
        <begin position="4"/>
        <end position="217"/>
    </location>
</feature>
<organism evidence="3 5">
    <name type="scientific">Ardenticatena maritima</name>
    <dbReference type="NCBI Taxonomy" id="872965"/>
    <lineage>
        <taxon>Bacteria</taxon>
        <taxon>Bacillati</taxon>
        <taxon>Chloroflexota</taxon>
        <taxon>Ardenticatenia</taxon>
        <taxon>Ardenticatenales</taxon>
        <taxon>Ardenticatenaceae</taxon>
        <taxon>Ardenticatena</taxon>
    </lineage>
</organism>
<reference evidence="4 6" key="2">
    <citation type="submission" date="2015-07" db="EMBL/GenBank/DDBJ databases">
        <title>Whole genome sequence of Ardenticatena maritima DSM 23922.</title>
        <authorList>
            <person name="Hemp J."/>
            <person name="Ward L.M."/>
            <person name="Pace L.A."/>
            <person name="Fischer W.W."/>
        </authorList>
    </citation>
    <scope>NUCLEOTIDE SEQUENCE [LARGE SCALE GENOMIC DNA]</scope>
    <source>
        <strain evidence="4 6">110S</strain>
    </source>
</reference>
<dbReference type="InterPro" id="IPR055140">
    <property type="entry name" value="Thiolase_C_2"/>
</dbReference>
<evidence type="ECO:0000259" key="1">
    <source>
        <dbReference type="Pfam" id="PF00108"/>
    </source>
</evidence>
<dbReference type="Pfam" id="PF00108">
    <property type="entry name" value="Thiolase_N"/>
    <property type="match status" value="1"/>
</dbReference>
<dbReference type="InterPro" id="IPR002155">
    <property type="entry name" value="Thiolase"/>
</dbReference>
<evidence type="ECO:0000313" key="6">
    <source>
        <dbReference type="Proteomes" id="UP000050502"/>
    </source>
</evidence>
<dbReference type="AlphaFoldDB" id="A0A0M8K743"/>
<evidence type="ECO:0000259" key="2">
    <source>
        <dbReference type="Pfam" id="PF22691"/>
    </source>
</evidence>
<dbReference type="InterPro" id="IPR016039">
    <property type="entry name" value="Thiolase-like"/>
</dbReference>
<dbReference type="Proteomes" id="UP000037784">
    <property type="component" value="Unassembled WGS sequence"/>
</dbReference>
<reference evidence="3 5" key="1">
    <citation type="journal article" date="2015" name="Genome Announc.">
        <title>Draft Genome Sequence of a Heterotrophic Facultative Anaerobic Thermophilic Bacterium, Ardenticatena maritima Strain 110ST.</title>
        <authorList>
            <person name="Kawaichi S."/>
            <person name="Yoshida T."/>
            <person name="Sako Y."/>
            <person name="Nakamura R."/>
        </authorList>
    </citation>
    <scope>NUCLEOTIDE SEQUENCE [LARGE SCALE GENOMIC DNA]</scope>
    <source>
        <strain evidence="3 5">110S</strain>
    </source>
</reference>
<dbReference type="Pfam" id="PF22691">
    <property type="entry name" value="Thiolase_C_1"/>
    <property type="match status" value="1"/>
</dbReference>
<accession>A0A0M8K743</accession>
<dbReference type="RefSeq" id="WP_054491775.1">
    <property type="nucleotide sequence ID" value="NZ_BBZA01000015.1"/>
</dbReference>
<dbReference type="EC" id="2.3.1.9" evidence="3 4"/>
<dbReference type="STRING" id="872965.SE16_10490"/>
<reference evidence="5" key="3">
    <citation type="submission" date="2015-08" db="EMBL/GenBank/DDBJ databases">
        <title>Draft Genome Sequence of a Heterotrophic Facultative Anaerobic Bacterium Ardenticatena maritima Strain 110S.</title>
        <authorList>
            <person name="Kawaichi S."/>
            <person name="Yoshida T."/>
            <person name="Sako Y."/>
            <person name="Nakamura R."/>
        </authorList>
    </citation>
    <scope>NUCLEOTIDE SEQUENCE [LARGE SCALE GENOMIC DNA]</scope>
    <source>
        <strain evidence="5">110S</strain>
    </source>
</reference>
<dbReference type="EMBL" id="BBZA01000015">
    <property type="protein sequence ID" value="GAP61839.1"/>
    <property type="molecule type" value="Genomic_DNA"/>
</dbReference>
<dbReference type="PANTHER" id="PTHR42870:SF1">
    <property type="entry name" value="NON-SPECIFIC LIPID-TRANSFER PROTEIN-LIKE 2"/>
    <property type="match status" value="1"/>
</dbReference>
<protein>
    <submittedName>
        <fullName evidence="3">Acetyl-CoA C-acetyltransferase</fullName>
        <ecNumber evidence="3 4">2.3.1.9</ecNumber>
    </submittedName>
    <submittedName>
        <fullName evidence="4">Acetyl-CoA acetyltransferase</fullName>
    </submittedName>
</protein>
<keyword evidence="5" id="KW-1185">Reference proteome</keyword>
<keyword evidence="3" id="KW-0808">Transferase</keyword>
<dbReference type="Proteomes" id="UP000050502">
    <property type="component" value="Unassembled WGS sequence"/>
</dbReference>
<dbReference type="EMBL" id="LGKN01000005">
    <property type="protein sequence ID" value="KPL87944.1"/>
    <property type="molecule type" value="Genomic_DNA"/>
</dbReference>
<dbReference type="PIRSF" id="PIRSF000429">
    <property type="entry name" value="Ac-CoA_Ac_transf"/>
    <property type="match status" value="1"/>
</dbReference>
<dbReference type="CDD" id="cd00829">
    <property type="entry name" value="SCP-x_thiolase"/>
    <property type="match status" value="1"/>
</dbReference>
<dbReference type="InterPro" id="IPR020616">
    <property type="entry name" value="Thiolase_N"/>
</dbReference>
<dbReference type="OrthoDB" id="9785768at2"/>
<comment type="caution">
    <text evidence="3">The sequence shown here is derived from an EMBL/GenBank/DDBJ whole genome shotgun (WGS) entry which is preliminary data.</text>
</comment>
<dbReference type="GO" id="GO:0003985">
    <property type="term" value="F:acetyl-CoA C-acetyltransferase activity"/>
    <property type="evidence" value="ECO:0007669"/>
    <property type="project" value="UniProtKB-EC"/>
</dbReference>
<dbReference type="InParanoid" id="A0A0M8K743"/>
<gene>
    <name evidence="3" type="ORF">ARMA_0262</name>
    <name evidence="4" type="ORF">SE16_10490</name>
</gene>
<evidence type="ECO:0000313" key="5">
    <source>
        <dbReference type="Proteomes" id="UP000037784"/>
    </source>
</evidence>
<evidence type="ECO:0000313" key="3">
    <source>
        <dbReference type="EMBL" id="GAP61839.1"/>
    </source>
</evidence>
<dbReference type="PANTHER" id="PTHR42870">
    <property type="entry name" value="ACETYL-COA C-ACETYLTRANSFERASE"/>
    <property type="match status" value="1"/>
</dbReference>
<dbReference type="PATRIC" id="fig|872965.6.peg.2151"/>
<dbReference type="Gene3D" id="3.40.47.10">
    <property type="match status" value="1"/>
</dbReference>
<feature type="domain" description="Thiolase C-terminal" evidence="2">
    <location>
        <begin position="237"/>
        <end position="380"/>
    </location>
</feature>
<evidence type="ECO:0000313" key="4">
    <source>
        <dbReference type="EMBL" id="KPL87944.1"/>
    </source>
</evidence>